<evidence type="ECO:0000256" key="3">
    <source>
        <dbReference type="ARBA" id="ARBA00022840"/>
    </source>
</evidence>
<keyword evidence="4 6" id="KW-0143">Chaperone</keyword>
<dbReference type="NCBIfam" id="NF009488">
    <property type="entry name" value="PRK12850.1"/>
    <property type="match status" value="1"/>
</dbReference>
<feature type="binding site" evidence="6">
    <location>
        <begin position="86"/>
        <end position="90"/>
    </location>
    <ligand>
        <name>ATP</name>
        <dbReference type="ChEBI" id="CHEBI:30616"/>
    </ligand>
</feature>
<name>A0AAE7E672_9BACT</name>
<protein>
    <recommendedName>
        <fullName evidence="6">Chaperonin GroEL</fullName>
        <ecNumber evidence="6">5.6.1.7</ecNumber>
    </recommendedName>
    <alternativeName>
        <fullName evidence="6">60 kDa chaperonin</fullName>
    </alternativeName>
    <alternativeName>
        <fullName evidence="6">Chaperonin-60</fullName>
        <shortName evidence="6">Cpn60</shortName>
    </alternativeName>
</protein>
<dbReference type="NCBIfam" id="NF009487">
    <property type="entry name" value="PRK12849.1"/>
    <property type="match status" value="1"/>
</dbReference>
<keyword evidence="5 6" id="KW-0413">Isomerase</keyword>
<evidence type="ECO:0000256" key="10">
    <source>
        <dbReference type="SAM" id="MobiDB-lite"/>
    </source>
</evidence>
<feature type="binding site" evidence="6">
    <location>
        <begin position="478"/>
        <end position="480"/>
    </location>
    <ligand>
        <name>ATP</name>
        <dbReference type="ChEBI" id="CHEBI:30616"/>
    </ligand>
</feature>
<dbReference type="PROSITE" id="PS00296">
    <property type="entry name" value="CHAPERONINS_CPN60"/>
    <property type="match status" value="1"/>
</dbReference>
<dbReference type="Gene3D" id="1.10.560.10">
    <property type="entry name" value="GroEL-like equatorial domain"/>
    <property type="match status" value="1"/>
</dbReference>
<dbReference type="FunFam" id="3.50.7.10:FF:000001">
    <property type="entry name" value="60 kDa chaperonin"/>
    <property type="match status" value="1"/>
</dbReference>
<organism evidence="11 12">
    <name type="scientific">Arcobacter defluvii</name>
    <dbReference type="NCBI Taxonomy" id="873191"/>
    <lineage>
        <taxon>Bacteria</taxon>
        <taxon>Pseudomonadati</taxon>
        <taxon>Campylobacterota</taxon>
        <taxon>Epsilonproteobacteria</taxon>
        <taxon>Campylobacterales</taxon>
        <taxon>Arcobacteraceae</taxon>
        <taxon>Arcobacter</taxon>
    </lineage>
</organism>
<evidence type="ECO:0000256" key="7">
    <source>
        <dbReference type="RuleBase" id="RU000418"/>
    </source>
</evidence>
<dbReference type="GO" id="GO:0140662">
    <property type="term" value="F:ATP-dependent protein folding chaperone"/>
    <property type="evidence" value="ECO:0007669"/>
    <property type="project" value="InterPro"/>
</dbReference>
<reference evidence="11 12" key="1">
    <citation type="submission" date="2020-05" db="EMBL/GenBank/DDBJ databases">
        <title>Complete genome sequencing of Campylobacter and Arcobacter type strains.</title>
        <authorList>
            <person name="Miller W.G."/>
            <person name="Yee E."/>
        </authorList>
    </citation>
    <scope>NUCLEOTIDE SEQUENCE [LARGE SCALE GENOMIC DNA]</scope>
    <source>
        <strain evidence="11 12">LMG 25694</strain>
    </source>
</reference>
<dbReference type="InterPro" id="IPR018370">
    <property type="entry name" value="Chaperonin_Cpn60_CS"/>
</dbReference>
<evidence type="ECO:0000313" key="11">
    <source>
        <dbReference type="EMBL" id="QKF76641.1"/>
    </source>
</evidence>
<dbReference type="InterPro" id="IPR002423">
    <property type="entry name" value="Cpn60/GroEL/TCP-1"/>
</dbReference>
<dbReference type="GO" id="GO:0042026">
    <property type="term" value="P:protein refolding"/>
    <property type="evidence" value="ECO:0007669"/>
    <property type="project" value="UniProtKB-UniRule"/>
</dbReference>
<evidence type="ECO:0000256" key="5">
    <source>
        <dbReference type="ARBA" id="ARBA00023235"/>
    </source>
</evidence>
<dbReference type="NCBIfam" id="NF000592">
    <property type="entry name" value="PRK00013.1"/>
    <property type="match status" value="1"/>
</dbReference>
<dbReference type="Proteomes" id="UP000503313">
    <property type="component" value="Chromosome"/>
</dbReference>
<evidence type="ECO:0000256" key="2">
    <source>
        <dbReference type="ARBA" id="ARBA00022741"/>
    </source>
</evidence>
<comment type="similarity">
    <text evidence="1 6 7">Belongs to the chaperonin (HSP60) family.</text>
</comment>
<dbReference type="SUPFAM" id="SSF54849">
    <property type="entry name" value="GroEL-intermediate domain like"/>
    <property type="match status" value="1"/>
</dbReference>
<dbReference type="InterPro" id="IPR027413">
    <property type="entry name" value="GROEL-like_equatorial_sf"/>
</dbReference>
<dbReference type="HAMAP" id="MF_00600">
    <property type="entry name" value="CH60"/>
    <property type="match status" value="1"/>
</dbReference>
<dbReference type="NCBIfam" id="NF009489">
    <property type="entry name" value="PRK12851.1"/>
    <property type="match status" value="1"/>
</dbReference>
<comment type="subcellular location">
    <subcellularLocation>
        <location evidence="6">Cytoplasm</location>
    </subcellularLocation>
</comment>
<dbReference type="NCBIfam" id="TIGR02348">
    <property type="entry name" value="GroEL"/>
    <property type="match status" value="1"/>
</dbReference>
<evidence type="ECO:0000256" key="8">
    <source>
        <dbReference type="RuleBase" id="RU000419"/>
    </source>
</evidence>
<proteinExistence type="inferred from homology"/>
<evidence type="ECO:0000256" key="9">
    <source>
        <dbReference type="SAM" id="Coils"/>
    </source>
</evidence>
<dbReference type="Gene3D" id="3.50.7.10">
    <property type="entry name" value="GroEL"/>
    <property type="match status" value="1"/>
</dbReference>
<sequence>MAKEVLFSDSARNRLYAGVEKLADAVKVTMGPRGRNVLLQKSFGAPTITKDGVSVAREIELKDTLENMGAQLVKEVASKTADEAGDGTTTATVLAHSIFKEGLRNVTAGANPIILKRGMDKACEAILAELKKASRVVANKTEIEQVATISANSDHAIGSMIAEAMDKVGKDGVITVEEAKGISDELEVVEGMQFDRGYLSPYFVTNAEKMTVEFNNPFILLYEKKISSLKEMLPILEAVNQAGRPLVIIAEDVDGEALATLVVNRLRGSLHIAAVKAPGFGDRRKAMLQDIAVLTKGTVVSEEMGMKLDTCGIEVLGTASKVVIDKDNTTIVDGSGDAESVKARVNQIKAEISNTTSEYDKEKLQERLAKLSGGVAVIKVGAATETEMKEKKDRVDDALSATRAAVEEGIVIGGGAALIRAAAKVKLHDLEGDEAIGAAIVLRAIKAPLKQIAINAGFDAGVVANEVEKSSNDNLGFNAATGEYVDMFEAGIVDPAKVERVAMQNAVSVASLLLTTEATVTDIKEDKPSMPAMPDMGGMGGMPGMM</sequence>
<comment type="subunit">
    <text evidence="6 8">Forms a cylinder of 14 subunits composed of two heptameric rings stacked back-to-back. Interacts with the co-chaperonin GroES.</text>
</comment>
<feature type="region of interest" description="Disordered" evidence="10">
    <location>
        <begin position="526"/>
        <end position="546"/>
    </location>
</feature>
<keyword evidence="3 6" id="KW-0067">ATP-binding</keyword>
<gene>
    <name evidence="6 11" type="primary">groEL</name>
    <name evidence="6" type="synonym">groL</name>
    <name evidence="11" type="ORF">ADFLV_0583</name>
</gene>
<dbReference type="InterPro" id="IPR027410">
    <property type="entry name" value="TCP-1-like_intermed_sf"/>
</dbReference>
<feature type="coiled-coil region" evidence="9">
    <location>
        <begin position="338"/>
        <end position="365"/>
    </location>
</feature>
<evidence type="ECO:0000256" key="1">
    <source>
        <dbReference type="ARBA" id="ARBA00006607"/>
    </source>
</evidence>
<dbReference type="AlphaFoldDB" id="A0AAE7E672"/>
<dbReference type="GO" id="GO:0005524">
    <property type="term" value="F:ATP binding"/>
    <property type="evidence" value="ECO:0007669"/>
    <property type="project" value="UniProtKB-UniRule"/>
</dbReference>
<keyword evidence="12" id="KW-1185">Reference proteome</keyword>
<dbReference type="SUPFAM" id="SSF48592">
    <property type="entry name" value="GroEL equatorial domain-like"/>
    <property type="match status" value="1"/>
</dbReference>
<feature type="binding site" evidence="6">
    <location>
        <position position="414"/>
    </location>
    <ligand>
        <name>ATP</name>
        <dbReference type="ChEBI" id="CHEBI:30616"/>
    </ligand>
</feature>
<dbReference type="EMBL" id="CP053835">
    <property type="protein sequence ID" value="QKF76641.1"/>
    <property type="molecule type" value="Genomic_DNA"/>
</dbReference>
<dbReference type="GO" id="GO:0016853">
    <property type="term" value="F:isomerase activity"/>
    <property type="evidence" value="ECO:0007669"/>
    <property type="project" value="UniProtKB-KW"/>
</dbReference>
<keyword evidence="9" id="KW-0175">Coiled coil</keyword>
<keyword evidence="6" id="KW-0963">Cytoplasm</keyword>
<comment type="function">
    <text evidence="6 8">Together with its co-chaperonin GroES, plays an essential role in assisting protein folding. The GroEL-GroES system forms a nano-cage that allows encapsulation of the non-native substrate proteins and provides a physical environment optimized to promote and accelerate protein folding.</text>
</comment>
<dbReference type="CDD" id="cd03344">
    <property type="entry name" value="GroEL"/>
    <property type="match status" value="1"/>
</dbReference>
<feature type="compositionally biased region" description="Gly residues" evidence="10">
    <location>
        <begin position="537"/>
        <end position="546"/>
    </location>
</feature>
<dbReference type="Pfam" id="PF00118">
    <property type="entry name" value="Cpn60_TCP1"/>
    <property type="match status" value="1"/>
</dbReference>
<dbReference type="GO" id="GO:0005737">
    <property type="term" value="C:cytoplasm"/>
    <property type="evidence" value="ECO:0007669"/>
    <property type="project" value="UniProtKB-SubCell"/>
</dbReference>
<accession>A0AAE7E672</accession>
<dbReference type="SUPFAM" id="SSF52029">
    <property type="entry name" value="GroEL apical domain-like"/>
    <property type="match status" value="1"/>
</dbReference>
<dbReference type="GO" id="GO:0051082">
    <property type="term" value="F:unfolded protein binding"/>
    <property type="evidence" value="ECO:0007669"/>
    <property type="project" value="UniProtKB-UniRule"/>
</dbReference>
<feature type="binding site" evidence="6">
    <location>
        <position position="50"/>
    </location>
    <ligand>
        <name>ATP</name>
        <dbReference type="ChEBI" id="CHEBI:30616"/>
    </ligand>
</feature>
<dbReference type="RefSeq" id="WP_014473290.1">
    <property type="nucleotide sequence ID" value="NZ_CP053835.1"/>
</dbReference>
<dbReference type="PRINTS" id="PR00298">
    <property type="entry name" value="CHAPERONIN60"/>
</dbReference>
<dbReference type="InterPro" id="IPR001844">
    <property type="entry name" value="Cpn60/GroEL"/>
</dbReference>
<dbReference type="PANTHER" id="PTHR45633">
    <property type="entry name" value="60 KDA HEAT SHOCK PROTEIN, MITOCHONDRIAL"/>
    <property type="match status" value="1"/>
</dbReference>
<feature type="binding site" evidence="6">
    <location>
        <position position="494"/>
    </location>
    <ligand>
        <name>ATP</name>
        <dbReference type="ChEBI" id="CHEBI:30616"/>
    </ligand>
</feature>
<dbReference type="EC" id="5.6.1.7" evidence="6"/>
<evidence type="ECO:0000256" key="6">
    <source>
        <dbReference type="HAMAP-Rule" id="MF_00600"/>
    </source>
</evidence>
<evidence type="ECO:0000313" key="12">
    <source>
        <dbReference type="Proteomes" id="UP000503313"/>
    </source>
</evidence>
<feature type="binding site" evidence="6">
    <location>
        <begin position="29"/>
        <end position="32"/>
    </location>
    <ligand>
        <name>ATP</name>
        <dbReference type="ChEBI" id="CHEBI:30616"/>
    </ligand>
</feature>
<keyword evidence="2 6" id="KW-0547">Nucleotide-binding</keyword>
<dbReference type="Gene3D" id="3.30.260.10">
    <property type="entry name" value="TCP-1-like chaperonin intermediate domain"/>
    <property type="match status" value="1"/>
</dbReference>
<evidence type="ECO:0000256" key="4">
    <source>
        <dbReference type="ARBA" id="ARBA00023186"/>
    </source>
</evidence>
<dbReference type="KEGG" id="adz:ADFLV_0583"/>
<dbReference type="InterPro" id="IPR027409">
    <property type="entry name" value="GroEL-like_apical_dom_sf"/>
</dbReference>